<feature type="compositionally biased region" description="Basic and acidic residues" evidence="1">
    <location>
        <begin position="426"/>
        <end position="444"/>
    </location>
</feature>
<dbReference type="HOGENOM" id="CLU_026658_0_0_1"/>
<feature type="region of interest" description="Disordered" evidence="1">
    <location>
        <begin position="22"/>
        <end position="58"/>
    </location>
</feature>
<feature type="compositionally biased region" description="Acidic residues" evidence="1">
    <location>
        <begin position="413"/>
        <end position="425"/>
    </location>
</feature>
<dbReference type="GeneID" id="9585630"/>
<evidence type="ECO:0000256" key="1">
    <source>
        <dbReference type="SAM" id="MobiDB-lite"/>
    </source>
</evidence>
<dbReference type="eggNOG" id="ENOG502SH61">
    <property type="taxonomic scope" value="Eukaryota"/>
</dbReference>
<dbReference type="VEuPathDB" id="FungiDB:SCHCODRAFT_02615784"/>
<sequence>MEGEIDWCASCGRQLAAKRITETIRVPAPPNAQPPAPAPAPGKKGRKQPRQAPAQPATVLKTRTFYDSAPLPLYCSDKCRLADLQSPARAGALPIGHNPVRHPWRLDDDELALVPDCAVDDVSSVGTSSSASSTSSAPELQLRDMDPSLAAIFRGYDFKPMPLVPGLAPDARPAVPRSARRKRDLDAEFNSGIMMSGKRIQEWTHPEQPKPSRPAYPLPYPPGYAQPTAPKEPSSTSSQKNGVIPGWNDGTNAWRASIYNLSSTTDVDPMDLREHYAYSTQVASTHRSSGGVVPTIQSSPPTSPVTSTSSVPGLRRHSTPSTARTDPDALLLSKFSEPFSRRSESRQTLNSGSPRPSSSMPEYREKSLVARGAEHALLVPNVTLKVRRRSNERTGSSLPGARSPLSMTAVASSDEETDGDDDVTLTEDKLSELKVSDKPKRPTIESRPWSYDGYKTYPAMPLKREVSALWRW</sequence>
<feature type="compositionally biased region" description="Polar residues" evidence="1">
    <location>
        <begin position="347"/>
        <end position="360"/>
    </location>
</feature>
<dbReference type="InParanoid" id="D8PX50"/>
<evidence type="ECO:0000313" key="3">
    <source>
        <dbReference type="Proteomes" id="UP000007431"/>
    </source>
</evidence>
<dbReference type="OrthoDB" id="3365472at2759"/>
<dbReference type="KEGG" id="scm:SCHCO_02615784"/>
<dbReference type="Proteomes" id="UP000007431">
    <property type="component" value="Unassembled WGS sequence"/>
</dbReference>
<feature type="region of interest" description="Disordered" evidence="1">
    <location>
        <begin position="164"/>
        <end position="249"/>
    </location>
</feature>
<dbReference type="OMA" id="ANEWRIW"/>
<dbReference type="RefSeq" id="XP_003033927.1">
    <property type="nucleotide sequence ID" value="XM_003033881.1"/>
</dbReference>
<protein>
    <submittedName>
        <fullName evidence="2">Uncharacterized protein</fullName>
    </submittedName>
</protein>
<evidence type="ECO:0000313" key="2">
    <source>
        <dbReference type="EMBL" id="EFI99024.1"/>
    </source>
</evidence>
<keyword evidence="3" id="KW-1185">Reference proteome</keyword>
<gene>
    <name evidence="2" type="ORF">SCHCODRAFT_256563</name>
</gene>
<feature type="compositionally biased region" description="Low complexity" evidence="1">
    <location>
        <begin position="122"/>
        <end position="137"/>
    </location>
</feature>
<feature type="compositionally biased region" description="Pro residues" evidence="1">
    <location>
        <begin position="211"/>
        <end position="224"/>
    </location>
</feature>
<reference evidence="2 3" key="1">
    <citation type="journal article" date="2010" name="Nat. Biotechnol.">
        <title>Genome sequence of the model mushroom Schizophyllum commune.</title>
        <authorList>
            <person name="Ohm R.A."/>
            <person name="de Jong J.F."/>
            <person name="Lugones L.G."/>
            <person name="Aerts A."/>
            <person name="Kothe E."/>
            <person name="Stajich J.E."/>
            <person name="de Vries R.P."/>
            <person name="Record E."/>
            <person name="Levasseur A."/>
            <person name="Baker S.E."/>
            <person name="Bartholomew K.A."/>
            <person name="Coutinho P.M."/>
            <person name="Erdmann S."/>
            <person name="Fowler T.J."/>
            <person name="Gathman A.C."/>
            <person name="Lombard V."/>
            <person name="Henrissat B."/>
            <person name="Knabe N."/>
            <person name="Kuees U."/>
            <person name="Lilly W.W."/>
            <person name="Lindquist E."/>
            <person name="Lucas S."/>
            <person name="Magnuson J.K."/>
            <person name="Piumi F."/>
            <person name="Raudaskoski M."/>
            <person name="Salamov A."/>
            <person name="Schmutz J."/>
            <person name="Schwarze F.W.M.R."/>
            <person name="vanKuyk P.A."/>
            <person name="Horton J.S."/>
            <person name="Grigoriev I.V."/>
            <person name="Woesten H.A.B."/>
        </authorList>
    </citation>
    <scope>NUCLEOTIDE SEQUENCE [LARGE SCALE GENOMIC DNA]</scope>
    <source>
        <strain evidence="3">H4-8 / FGSC 9210</strain>
    </source>
</reference>
<feature type="region of interest" description="Disordered" evidence="1">
    <location>
        <begin position="283"/>
        <end position="365"/>
    </location>
</feature>
<feature type="region of interest" description="Disordered" evidence="1">
    <location>
        <begin position="122"/>
        <end position="142"/>
    </location>
</feature>
<dbReference type="EMBL" id="GL377304">
    <property type="protein sequence ID" value="EFI99024.1"/>
    <property type="molecule type" value="Genomic_DNA"/>
</dbReference>
<organism evidence="3">
    <name type="scientific">Schizophyllum commune (strain H4-8 / FGSC 9210)</name>
    <name type="common">Split gill fungus</name>
    <dbReference type="NCBI Taxonomy" id="578458"/>
    <lineage>
        <taxon>Eukaryota</taxon>
        <taxon>Fungi</taxon>
        <taxon>Dikarya</taxon>
        <taxon>Basidiomycota</taxon>
        <taxon>Agaricomycotina</taxon>
        <taxon>Agaricomycetes</taxon>
        <taxon>Agaricomycetidae</taxon>
        <taxon>Agaricales</taxon>
        <taxon>Schizophyllaceae</taxon>
        <taxon>Schizophyllum</taxon>
    </lineage>
</organism>
<name>D8PX50_SCHCM</name>
<dbReference type="AlphaFoldDB" id="D8PX50"/>
<feature type="compositionally biased region" description="Pro residues" evidence="1">
    <location>
        <begin position="27"/>
        <end position="40"/>
    </location>
</feature>
<feature type="compositionally biased region" description="Basic and acidic residues" evidence="1">
    <location>
        <begin position="199"/>
        <end position="210"/>
    </location>
</feature>
<proteinExistence type="predicted"/>
<accession>D8PX50</accession>
<feature type="compositionally biased region" description="Low complexity" evidence="1">
    <location>
        <begin position="292"/>
        <end position="312"/>
    </location>
</feature>
<feature type="region of interest" description="Disordered" evidence="1">
    <location>
        <begin position="387"/>
        <end position="450"/>
    </location>
</feature>